<dbReference type="Pfam" id="PF24984">
    <property type="entry name" value="HEAT_EF3_GNC1"/>
    <property type="match status" value="1"/>
</dbReference>
<dbReference type="Proteomes" id="UP000030762">
    <property type="component" value="Unassembled WGS sequence"/>
</dbReference>
<reference evidence="4 5" key="1">
    <citation type="submission" date="2012-04" db="EMBL/GenBank/DDBJ databases">
        <title>The Genome Sequence of Saprolegnia declina VS20.</title>
        <authorList>
            <consortium name="The Broad Institute Genome Sequencing Platform"/>
            <person name="Russ C."/>
            <person name="Nusbaum C."/>
            <person name="Tyler B."/>
            <person name="van West P."/>
            <person name="Dieguez-Uribeondo J."/>
            <person name="de Bruijn I."/>
            <person name="Tripathy S."/>
            <person name="Jiang R."/>
            <person name="Young S.K."/>
            <person name="Zeng Q."/>
            <person name="Gargeya S."/>
            <person name="Fitzgerald M."/>
            <person name="Haas B."/>
            <person name="Abouelleil A."/>
            <person name="Alvarado L."/>
            <person name="Arachchi H.M."/>
            <person name="Berlin A."/>
            <person name="Chapman S.B."/>
            <person name="Goldberg J."/>
            <person name="Griggs A."/>
            <person name="Gujja S."/>
            <person name="Hansen M."/>
            <person name="Howarth C."/>
            <person name="Imamovic A."/>
            <person name="Larimer J."/>
            <person name="McCowen C."/>
            <person name="Montmayeur A."/>
            <person name="Murphy C."/>
            <person name="Neiman D."/>
            <person name="Pearson M."/>
            <person name="Priest M."/>
            <person name="Roberts A."/>
            <person name="Saif S."/>
            <person name="Shea T."/>
            <person name="Sisk P."/>
            <person name="Sykes S."/>
            <person name="Wortman J."/>
            <person name="Nusbaum C."/>
            <person name="Birren B."/>
        </authorList>
    </citation>
    <scope>NUCLEOTIDE SEQUENCE [LARGE SCALE GENOMIC DNA]</scope>
    <source>
        <strain evidence="4 5">VS20</strain>
    </source>
</reference>
<dbReference type="STRING" id="1156394.T0R328"/>
<evidence type="ECO:0000313" key="5">
    <source>
        <dbReference type="Proteomes" id="UP000030762"/>
    </source>
</evidence>
<dbReference type="Gene3D" id="1.25.10.10">
    <property type="entry name" value="Leucine-rich Repeat Variant"/>
    <property type="match status" value="1"/>
</dbReference>
<dbReference type="InterPro" id="IPR034085">
    <property type="entry name" value="TOG"/>
</dbReference>
<keyword evidence="5" id="KW-1185">Reference proteome</keyword>
<feature type="non-terminal residue" evidence="4">
    <location>
        <position position="302"/>
    </location>
</feature>
<dbReference type="AlphaFoldDB" id="T0R328"/>
<gene>
    <name evidence="4" type="ORF">SDRG_15778</name>
</gene>
<dbReference type="OrthoDB" id="2110130at2759"/>
<dbReference type="Pfam" id="PF24987">
    <property type="entry name" value="HEAT_EF3_N"/>
    <property type="match status" value="1"/>
</dbReference>
<feature type="domain" description="TOG" evidence="3">
    <location>
        <begin position="28"/>
        <end position="243"/>
    </location>
</feature>
<dbReference type="InParanoid" id="T0R328"/>
<feature type="compositionally biased region" description="Low complexity" evidence="2">
    <location>
        <begin position="7"/>
        <end position="23"/>
    </location>
</feature>
<proteinExistence type="predicted"/>
<evidence type="ECO:0000256" key="1">
    <source>
        <dbReference type="ARBA" id="ARBA00022737"/>
    </source>
</evidence>
<dbReference type="PANTHER" id="PTHR23346">
    <property type="entry name" value="TRANSLATIONAL ACTIVATOR GCN1-RELATED"/>
    <property type="match status" value="1"/>
</dbReference>
<dbReference type="InterPro" id="IPR016024">
    <property type="entry name" value="ARM-type_fold"/>
</dbReference>
<dbReference type="SUPFAM" id="SSF48371">
    <property type="entry name" value="ARM repeat"/>
    <property type="match status" value="1"/>
</dbReference>
<feature type="region of interest" description="Disordered" evidence="2">
    <location>
        <begin position="1"/>
        <end position="26"/>
    </location>
</feature>
<dbReference type="EMBL" id="JH767232">
    <property type="protein sequence ID" value="EQC26433.1"/>
    <property type="molecule type" value="Genomic_DNA"/>
</dbReference>
<sequence length="302" mass="31680">MPKSPKAKSPTNATATAAASPKAGNGGNVTEALKQAFATAPENLDVAAAKVADVVAGAKDANLGAVTDQLNAALVDADAGTRQSACHIVTALAKKKLARLEPYLSPLLGNVLDGYADKKIQVRGPAAEAAKAIVDSVNHNAIRVLLPHIFGGMDRTKKWQTKEGALNLLAELADVASVQVSRCLPDIIPNATEQMWDTRPEVKKAAHAVMIKACSTASNADIEPFIPALISCIANPAEVSECVHKLASTTFVKTVEAPALAIMEPLLVRGLNENKTSVKRQTAVIIDNMCKLVEEPAEALLF</sequence>
<evidence type="ECO:0000256" key="2">
    <source>
        <dbReference type="SAM" id="MobiDB-lite"/>
    </source>
</evidence>
<dbReference type="InterPro" id="IPR011989">
    <property type="entry name" value="ARM-like"/>
</dbReference>
<accession>T0R328</accession>
<dbReference type="RefSeq" id="XP_008620182.1">
    <property type="nucleotide sequence ID" value="XM_008621960.1"/>
</dbReference>
<name>T0R328_SAPDV</name>
<organism evidence="4 5">
    <name type="scientific">Saprolegnia diclina (strain VS20)</name>
    <dbReference type="NCBI Taxonomy" id="1156394"/>
    <lineage>
        <taxon>Eukaryota</taxon>
        <taxon>Sar</taxon>
        <taxon>Stramenopiles</taxon>
        <taxon>Oomycota</taxon>
        <taxon>Saprolegniomycetes</taxon>
        <taxon>Saprolegniales</taxon>
        <taxon>Saprolegniaceae</taxon>
        <taxon>Saprolegnia</taxon>
    </lineage>
</organism>
<dbReference type="VEuPathDB" id="FungiDB:SDRG_15778"/>
<evidence type="ECO:0000313" key="4">
    <source>
        <dbReference type="EMBL" id="EQC26433.1"/>
    </source>
</evidence>
<dbReference type="SMART" id="SM01349">
    <property type="entry name" value="TOG"/>
    <property type="match status" value="1"/>
</dbReference>
<evidence type="ECO:0000259" key="3">
    <source>
        <dbReference type="SMART" id="SM01349"/>
    </source>
</evidence>
<dbReference type="OMA" id="HSEPYFM"/>
<dbReference type="eggNOG" id="KOG1242">
    <property type="taxonomic scope" value="Eukaryota"/>
</dbReference>
<dbReference type="GeneID" id="19956505"/>
<protein>
    <recommendedName>
        <fullName evidence="3">TOG domain-containing protein</fullName>
    </recommendedName>
</protein>
<keyword evidence="1" id="KW-0677">Repeat</keyword>